<organism evidence="2 3">
    <name type="scientific">Dryococelus australis</name>
    <dbReference type="NCBI Taxonomy" id="614101"/>
    <lineage>
        <taxon>Eukaryota</taxon>
        <taxon>Metazoa</taxon>
        <taxon>Ecdysozoa</taxon>
        <taxon>Arthropoda</taxon>
        <taxon>Hexapoda</taxon>
        <taxon>Insecta</taxon>
        <taxon>Pterygota</taxon>
        <taxon>Neoptera</taxon>
        <taxon>Polyneoptera</taxon>
        <taxon>Phasmatodea</taxon>
        <taxon>Verophasmatodea</taxon>
        <taxon>Anareolatae</taxon>
        <taxon>Phasmatidae</taxon>
        <taxon>Eurycanthinae</taxon>
        <taxon>Dryococelus</taxon>
    </lineage>
</organism>
<comment type="caution">
    <text evidence="2">The sequence shown here is derived from an EMBL/GenBank/DDBJ whole genome shotgun (WGS) entry which is preliminary data.</text>
</comment>
<feature type="compositionally biased region" description="Polar residues" evidence="1">
    <location>
        <begin position="517"/>
        <end position="537"/>
    </location>
</feature>
<proteinExistence type="predicted"/>
<dbReference type="EMBL" id="JARBHB010000010">
    <property type="protein sequence ID" value="KAJ8874300.1"/>
    <property type="molecule type" value="Genomic_DNA"/>
</dbReference>
<keyword evidence="3" id="KW-1185">Reference proteome</keyword>
<evidence type="ECO:0000256" key="1">
    <source>
        <dbReference type="SAM" id="MobiDB-lite"/>
    </source>
</evidence>
<dbReference type="Proteomes" id="UP001159363">
    <property type="component" value="Chromosome 9"/>
</dbReference>
<feature type="region of interest" description="Disordered" evidence="1">
    <location>
        <begin position="516"/>
        <end position="543"/>
    </location>
</feature>
<protein>
    <submittedName>
        <fullName evidence="2">Uncharacterized protein</fullName>
    </submittedName>
</protein>
<sequence length="608" mass="67939">MPVCRDKIFRISSGVSFHESCYLSLRTSRYGEFFGIICPTILVAATVKARNVPSKIVHQLRKVHENRQQIAKYSIEPSIQAATLAYIESFKESSFVAYTLVYTFCILRYMCKINIAMGLVALFKPKTMQRGMCACPTSDWLREAAVTGFECDCDWLLRGAKVSLLAGMLVVTLDGAAIYAKRGRLGGWSARWVWNRRKSKRRSGGRASATASVEQQFRWRRRLAGCPASRARGMRAGQRLHIHASCVLNDKEMFKLALLELHSSIAYKVLTPTSSCRRAAAAPPLPDIPSGRGMCSSSMSPSAKQKNYIKTRRPRKENAEQRAASFSYFVMDGNSRNTQLWVNAFCIHNHETNDCVLYMYHEGQANKDATEVCSFFNDFIDEFLSERPHYCIIYLMAVQGSPCCGKIRFAPPSVKEFRYNADKPSVLEDLPFIDSLVKHTFSLGKGNLDTCCIHIVQAYTKGEIPINPKKIEALKKLAVSLKKTYIVSPTSRKQPRWVAPAQFDVRPREVINGDVSRLSSRRGTSEVQRARARTSSAADEYSPDTCPPFLPKCRSGPVAIAIPSGAIVAQWLKYSQWLERSQVSGYSDPKWGRSGPVARAISSGAAVP</sequence>
<accession>A0ABQ9GQG8</accession>
<name>A0ABQ9GQG8_9NEOP</name>
<feature type="compositionally biased region" description="Polar residues" evidence="1">
    <location>
        <begin position="295"/>
        <end position="305"/>
    </location>
</feature>
<gene>
    <name evidence="2" type="ORF">PR048_025146</name>
</gene>
<feature type="region of interest" description="Disordered" evidence="1">
    <location>
        <begin position="290"/>
        <end position="319"/>
    </location>
</feature>
<evidence type="ECO:0000313" key="2">
    <source>
        <dbReference type="EMBL" id="KAJ8874300.1"/>
    </source>
</evidence>
<evidence type="ECO:0000313" key="3">
    <source>
        <dbReference type="Proteomes" id="UP001159363"/>
    </source>
</evidence>
<reference evidence="2 3" key="1">
    <citation type="submission" date="2023-02" db="EMBL/GenBank/DDBJ databases">
        <title>LHISI_Scaffold_Assembly.</title>
        <authorList>
            <person name="Stuart O.P."/>
            <person name="Cleave R."/>
            <person name="Magrath M.J.L."/>
            <person name="Mikheyev A.S."/>
        </authorList>
    </citation>
    <scope>NUCLEOTIDE SEQUENCE [LARGE SCALE GENOMIC DNA]</scope>
    <source>
        <strain evidence="2">Daus_M_001</strain>
        <tissue evidence="2">Leg muscle</tissue>
    </source>
</reference>